<gene>
    <name evidence="6" type="primary">Tmem225</name>
</gene>
<dbReference type="PANTHER" id="PTHR36477">
    <property type="entry name" value="TRANSMEMBRANE PROTEIN 225"/>
    <property type="match status" value="1"/>
</dbReference>
<dbReference type="GO" id="GO:0002081">
    <property type="term" value="C:outer acrosomal membrane"/>
    <property type="evidence" value="ECO:0007669"/>
    <property type="project" value="Ensembl"/>
</dbReference>
<keyword evidence="2 4" id="KW-0812">Transmembrane</keyword>
<evidence type="ECO:0000256" key="4">
    <source>
        <dbReference type="SAM" id="Phobius"/>
    </source>
</evidence>
<sequence length="228" mass="25823">MVYVPSRNLQAVNIFFSSWAIILLAIGVIIEDWVVLVVTVQTNITIHSPWNPCCPTFWPEESLRTVRGMLMLTLNLSVCLNLILGLQFTYMISQNKCAHLFITFLSFFTGCILLYALIVYNYKLKEGQLMYFSSFKIRWTTYNAYLAIVLFIACGVICLIQCTDKCACVQICLSDEDLSGSKIPGHTIKAITEHTAMPRSIVHVHSLNSDGECLSKSHIQKRRVTWAV</sequence>
<evidence type="ECO:0000313" key="6">
    <source>
        <dbReference type="Ensembl" id="ENSJJAP00000003281.1"/>
    </source>
</evidence>
<evidence type="ECO:0000259" key="5">
    <source>
        <dbReference type="Pfam" id="PF25452"/>
    </source>
</evidence>
<evidence type="ECO:0000256" key="1">
    <source>
        <dbReference type="ARBA" id="ARBA00004141"/>
    </source>
</evidence>
<protein>
    <submittedName>
        <fullName evidence="6">Transmembrane protein 225</fullName>
    </submittedName>
</protein>
<evidence type="ECO:0000256" key="2">
    <source>
        <dbReference type="ARBA" id="ARBA00022692"/>
    </source>
</evidence>
<evidence type="ECO:0000256" key="3">
    <source>
        <dbReference type="ARBA" id="ARBA00023136"/>
    </source>
</evidence>
<dbReference type="GO" id="GO:0004864">
    <property type="term" value="F:protein phosphatase inhibitor activity"/>
    <property type="evidence" value="ECO:0007669"/>
    <property type="project" value="Ensembl"/>
</dbReference>
<dbReference type="GeneTree" id="ENSGT00390000011564"/>
<feature type="transmembrane region" description="Helical" evidence="4">
    <location>
        <begin position="100"/>
        <end position="122"/>
    </location>
</feature>
<reference evidence="6" key="2">
    <citation type="submission" date="2025-09" db="UniProtKB">
        <authorList>
            <consortium name="Ensembl"/>
        </authorList>
    </citation>
    <scope>IDENTIFICATION</scope>
</reference>
<dbReference type="AlphaFoldDB" id="A0A8C5K0Y9"/>
<dbReference type="GO" id="GO:0008157">
    <property type="term" value="F:protein phosphatase 1 binding"/>
    <property type="evidence" value="ECO:0007669"/>
    <property type="project" value="Ensembl"/>
</dbReference>
<dbReference type="OMA" id="KMNHSPW"/>
<comment type="subcellular location">
    <subcellularLocation>
        <location evidence="1">Membrane</location>
        <topology evidence="1">Multi-pass membrane protein</topology>
    </subcellularLocation>
</comment>
<keyword evidence="4" id="KW-1133">Transmembrane helix</keyword>
<reference evidence="6" key="1">
    <citation type="submission" date="2025-08" db="UniProtKB">
        <authorList>
            <consortium name="Ensembl"/>
        </authorList>
    </citation>
    <scope>IDENTIFICATION</scope>
</reference>
<dbReference type="InterPro" id="IPR057351">
    <property type="entry name" value="TM225_dom"/>
</dbReference>
<feature type="transmembrane region" description="Helical" evidence="4">
    <location>
        <begin position="68"/>
        <end position="88"/>
    </location>
</feature>
<keyword evidence="3 4" id="KW-0472">Membrane</keyword>
<organism evidence="6 7">
    <name type="scientific">Jaculus jaculus</name>
    <name type="common">Lesser Egyptian jerboa</name>
    <dbReference type="NCBI Taxonomy" id="51337"/>
    <lineage>
        <taxon>Eukaryota</taxon>
        <taxon>Metazoa</taxon>
        <taxon>Chordata</taxon>
        <taxon>Craniata</taxon>
        <taxon>Vertebrata</taxon>
        <taxon>Euteleostomi</taxon>
        <taxon>Mammalia</taxon>
        <taxon>Eutheria</taxon>
        <taxon>Euarchontoglires</taxon>
        <taxon>Glires</taxon>
        <taxon>Rodentia</taxon>
        <taxon>Myomorpha</taxon>
        <taxon>Dipodoidea</taxon>
        <taxon>Dipodidae</taxon>
        <taxon>Dipodinae</taxon>
        <taxon>Jaculus</taxon>
    </lineage>
</organism>
<proteinExistence type="predicted"/>
<accession>A0A8C5K0Y9</accession>
<feature type="transmembrane region" description="Helical" evidence="4">
    <location>
        <begin position="142"/>
        <end position="160"/>
    </location>
</feature>
<dbReference type="Ensembl" id="ENSJJAT00000007208.1">
    <property type="protein sequence ID" value="ENSJJAP00000003281.1"/>
    <property type="gene ID" value="ENSJJAG00000006368.1"/>
</dbReference>
<evidence type="ECO:0000313" key="7">
    <source>
        <dbReference type="Proteomes" id="UP000694385"/>
    </source>
</evidence>
<dbReference type="PANTHER" id="PTHR36477:SF1">
    <property type="entry name" value="TRANSMEMBRANE PROTEIN 225"/>
    <property type="match status" value="1"/>
</dbReference>
<keyword evidence="7" id="KW-1185">Reference proteome</keyword>
<feature type="domain" description="Transmembrane protein 225" evidence="5">
    <location>
        <begin position="1"/>
        <end position="164"/>
    </location>
</feature>
<dbReference type="GO" id="GO:0002079">
    <property type="term" value="C:inner acrosomal membrane"/>
    <property type="evidence" value="ECO:0007669"/>
    <property type="project" value="Ensembl"/>
</dbReference>
<dbReference type="InterPro" id="IPR033542">
    <property type="entry name" value="TM225"/>
</dbReference>
<dbReference type="Pfam" id="PF25452">
    <property type="entry name" value="TM225"/>
    <property type="match status" value="1"/>
</dbReference>
<dbReference type="Proteomes" id="UP000694385">
    <property type="component" value="Unassembled WGS sequence"/>
</dbReference>
<name>A0A8C5K0Y9_JACJA</name>
<feature type="transmembrane region" description="Helical" evidence="4">
    <location>
        <begin position="12"/>
        <end position="30"/>
    </location>
</feature>